<evidence type="ECO:0000256" key="1">
    <source>
        <dbReference type="SAM" id="Coils"/>
    </source>
</evidence>
<feature type="coiled-coil region" evidence="1">
    <location>
        <begin position="564"/>
        <end position="591"/>
    </location>
</feature>
<dbReference type="GO" id="GO:0005737">
    <property type="term" value="C:cytoplasm"/>
    <property type="evidence" value="ECO:0007669"/>
    <property type="project" value="GOC"/>
</dbReference>
<feature type="transmembrane region" description="Helical" evidence="3">
    <location>
        <begin position="82"/>
        <end position="103"/>
    </location>
</feature>
<dbReference type="InterPro" id="IPR036322">
    <property type="entry name" value="WD40_repeat_dom_sf"/>
</dbReference>
<keyword evidence="1" id="KW-0175">Coiled coil</keyword>
<dbReference type="AlphaFoldDB" id="A0A834K5H3"/>
<gene>
    <name evidence="4" type="ORF">HZH66_005600</name>
</gene>
<sequence length="832" mass="94690">MEHSIYGNCTSRYYCTTDGNTDSEKLNRIGGPYTNVCMYSLWLWLGCADSLWPHDKRGDMLYEQRCKHRGVLDRFVEDAKSFTRLMIVYVSIVNIISCVYFTGAMTTPMCEDVGPLREWAPLAALLQKIPAKIQNGLFTYDVNFTCIDVVPEFIAVGTNVGIIYWYNREIQDLQKLRCESINSKITCLRVISTVDYMVAAGNEHGVVTVFQIPKNLPDTLPDCMKPKQMKQIEKYNISGLHKGVVTTVEWSKNGMKLFSGDQNGLVVLTEIDFYMHLSKSIELLNEKYSIVQLNYQQGLLLVSTILRTILVNRNEGGKVIQVGQKERKNLGKLGAVFGFRQNRPQDLVIYASRPGLRLWEADQSGIVSKTLIFKDAIRSVHTEVKLLNPAPESAKKNRGEPTFGIMLPFSEDLLLTYSDNIIYVVNPRTIAITSVVTDVRRVTDVACTKDEIFILEGDRNIIRIAYFPDTSAFKDSTSPFPELSKSVTAGIMELTNKLRETAIMPAIPFHKINPTSIIQSVSITPNVNTGTETNIIADAEEAMEIPRVVPIDLDTRLLVDINKIAKDEEAAKKKEDEKQNLRRQIFEKISQQEFEDVVFTPEKKNKKLRSKSQNRDKPQVFPCNEIYKASCSAKNEVQSKITYSSYLSTSIDDEFMLTSKRNLESIQRDVENKEKLLADILDLDLSKYKKDTDTTNEEIDTTNVTNLIDIDSRVICLSESYNFSTELNTYEKNEDNQDSDHTLTESEDDEASYRTELKKLEDLEECRKELLQSKLKDRELITLEDLQDTPHHSKGINHHDLEAQFTVLSEEVIASAILEDEDWVVVKTHPKL</sequence>
<keyword evidence="3" id="KW-0472">Membrane</keyword>
<keyword evidence="3" id="KW-1133">Transmembrane helix</keyword>
<evidence type="ECO:0000256" key="3">
    <source>
        <dbReference type="SAM" id="Phobius"/>
    </source>
</evidence>
<evidence type="ECO:0000313" key="5">
    <source>
        <dbReference type="Proteomes" id="UP000614350"/>
    </source>
</evidence>
<dbReference type="SUPFAM" id="SSF50978">
    <property type="entry name" value="WD40 repeat-like"/>
    <property type="match status" value="1"/>
</dbReference>
<keyword evidence="3" id="KW-0812">Transmembrane</keyword>
<evidence type="ECO:0000256" key="2">
    <source>
        <dbReference type="SAM" id="MobiDB-lite"/>
    </source>
</evidence>
<dbReference type="PANTHER" id="PTHR23287:SF16">
    <property type="entry name" value="TECTONIN BETA-PROPELLER REPEAT-CONTAINING PROTEIN 2"/>
    <property type="match status" value="1"/>
</dbReference>
<dbReference type="InterPro" id="IPR015943">
    <property type="entry name" value="WD40/YVTN_repeat-like_dom_sf"/>
</dbReference>
<dbReference type="Gene3D" id="2.130.10.10">
    <property type="entry name" value="YVTN repeat-like/Quinoprotein amine dehydrogenase"/>
    <property type="match status" value="1"/>
</dbReference>
<name>A0A834K5H3_VESVU</name>
<comment type="caution">
    <text evidence="4">The sequence shown here is derived from an EMBL/GenBank/DDBJ whole genome shotgun (WGS) entry which is preliminary data.</text>
</comment>
<keyword evidence="5" id="KW-1185">Reference proteome</keyword>
<evidence type="ECO:0000313" key="4">
    <source>
        <dbReference type="EMBL" id="KAF7400416.1"/>
    </source>
</evidence>
<feature type="region of interest" description="Disordered" evidence="2">
    <location>
        <begin position="728"/>
        <end position="752"/>
    </location>
</feature>
<feature type="compositionally biased region" description="Basic and acidic residues" evidence="2">
    <location>
        <begin position="729"/>
        <end position="744"/>
    </location>
</feature>
<dbReference type="EMBL" id="JACSEA010000005">
    <property type="protein sequence ID" value="KAF7400416.1"/>
    <property type="molecule type" value="Genomic_DNA"/>
</dbReference>
<dbReference type="PANTHER" id="PTHR23287">
    <property type="entry name" value="RUBY-EYE2-LIKE PROTEIN"/>
    <property type="match status" value="1"/>
</dbReference>
<reference evidence="4" key="1">
    <citation type="journal article" date="2020" name="G3 (Bethesda)">
        <title>High-Quality Assemblies for Three Invasive Social Wasps from the &lt;i&gt;Vespula&lt;/i&gt; Genus.</title>
        <authorList>
            <person name="Harrop T.W.R."/>
            <person name="Guhlin J."/>
            <person name="McLaughlin G.M."/>
            <person name="Permina E."/>
            <person name="Stockwell P."/>
            <person name="Gilligan J."/>
            <person name="Le Lec M.F."/>
            <person name="Gruber M.A.M."/>
            <person name="Quinn O."/>
            <person name="Lovegrove M."/>
            <person name="Duncan E.J."/>
            <person name="Remnant E.J."/>
            <person name="Van Eeckhoven J."/>
            <person name="Graham B."/>
            <person name="Knapp R.A."/>
            <person name="Langford K.W."/>
            <person name="Kronenberg Z."/>
            <person name="Press M.O."/>
            <person name="Eacker S.M."/>
            <person name="Wilson-Rankin E.E."/>
            <person name="Purcell J."/>
            <person name="Lester P.J."/>
            <person name="Dearden P.K."/>
        </authorList>
    </citation>
    <scope>NUCLEOTIDE SEQUENCE</scope>
    <source>
        <strain evidence="4">Marl-1</strain>
    </source>
</reference>
<organism evidence="4 5">
    <name type="scientific">Vespula vulgaris</name>
    <name type="common">Yellow jacket</name>
    <name type="synonym">Wasp</name>
    <dbReference type="NCBI Taxonomy" id="7454"/>
    <lineage>
        <taxon>Eukaryota</taxon>
        <taxon>Metazoa</taxon>
        <taxon>Ecdysozoa</taxon>
        <taxon>Arthropoda</taxon>
        <taxon>Hexapoda</taxon>
        <taxon>Insecta</taxon>
        <taxon>Pterygota</taxon>
        <taxon>Neoptera</taxon>
        <taxon>Endopterygota</taxon>
        <taxon>Hymenoptera</taxon>
        <taxon>Apocrita</taxon>
        <taxon>Aculeata</taxon>
        <taxon>Vespoidea</taxon>
        <taxon>Vespidae</taxon>
        <taxon>Vespinae</taxon>
        <taxon>Vespula</taxon>
    </lineage>
</organism>
<accession>A0A834K5H3</accession>
<protein>
    <recommendedName>
        <fullName evidence="6">WD repeat-containing protein CG11141</fullName>
    </recommendedName>
</protein>
<evidence type="ECO:0008006" key="6">
    <source>
        <dbReference type="Google" id="ProtNLM"/>
    </source>
</evidence>
<dbReference type="Proteomes" id="UP000614350">
    <property type="component" value="Unassembled WGS sequence"/>
</dbReference>
<dbReference type="GO" id="GO:0032527">
    <property type="term" value="P:protein exit from endoplasmic reticulum"/>
    <property type="evidence" value="ECO:0007669"/>
    <property type="project" value="TreeGrafter"/>
</dbReference>
<proteinExistence type="predicted"/>